<organism evidence="1 2">
    <name type="scientific">Castor canadensis</name>
    <name type="common">American beaver</name>
    <dbReference type="NCBI Taxonomy" id="51338"/>
    <lineage>
        <taxon>Eukaryota</taxon>
        <taxon>Metazoa</taxon>
        <taxon>Chordata</taxon>
        <taxon>Craniata</taxon>
        <taxon>Vertebrata</taxon>
        <taxon>Euteleostomi</taxon>
        <taxon>Mammalia</taxon>
        <taxon>Eutheria</taxon>
        <taxon>Euarchontoglires</taxon>
        <taxon>Glires</taxon>
        <taxon>Rodentia</taxon>
        <taxon>Castorimorpha</taxon>
        <taxon>Castoridae</taxon>
        <taxon>Castor</taxon>
    </lineage>
</organism>
<proteinExistence type="predicted"/>
<accession>A0AC58LC34</accession>
<dbReference type="RefSeq" id="XP_073914714.1">
    <property type="nucleotide sequence ID" value="XM_074058613.1"/>
</dbReference>
<dbReference type="Proteomes" id="UP001732720">
    <property type="component" value="Chromosome 16"/>
</dbReference>
<keyword evidence="1" id="KW-1185">Reference proteome</keyword>
<reference evidence="2" key="1">
    <citation type="submission" date="2025-08" db="UniProtKB">
        <authorList>
            <consortium name="RefSeq"/>
        </authorList>
    </citation>
    <scope>IDENTIFICATION</scope>
</reference>
<evidence type="ECO:0000313" key="1">
    <source>
        <dbReference type="Proteomes" id="UP001732720"/>
    </source>
</evidence>
<gene>
    <name evidence="2" type="primary">LOC141418177</name>
</gene>
<evidence type="ECO:0000313" key="2">
    <source>
        <dbReference type="RefSeq" id="XP_073914714.1"/>
    </source>
</evidence>
<name>A0AC58LC34_CASCN</name>
<sequence>MSSLNVGKKKPLKQPKKQAKEMDEGDKVFKQKLLKQKEKQKKLKELKVKVMGNSPLATGGIKKSSKKICIFCLR</sequence>
<protein>
    <submittedName>
        <fullName evidence="2">Translation machinery-associated protein 7-like</fullName>
    </submittedName>
</protein>